<name>A0AAD6NVU4_9ROSI</name>
<accession>A0AAD6NVU4</accession>
<protein>
    <submittedName>
        <fullName evidence="1">Uncharacterized protein</fullName>
    </submittedName>
</protein>
<comment type="caution">
    <text evidence="1">The sequence shown here is derived from an EMBL/GenBank/DDBJ whole genome shotgun (WGS) entry which is preliminary data.</text>
</comment>
<gene>
    <name evidence="1" type="ORF">OIU84_010499</name>
</gene>
<dbReference type="Proteomes" id="UP001162972">
    <property type="component" value="Chromosome 6"/>
</dbReference>
<sequence>MGVALHGGLLQPCLQWLPLPRSCPNQAPFRCVARIGNRATCVSLFDYRFRMTRLTFSMSRFKDFGNHNARSMHSSPVYRKLNGGFGHVYGDGVRVHREFNAASNGTLSVLASKSRL</sequence>
<proteinExistence type="predicted"/>
<dbReference type="EMBL" id="JAPFFJ010000016">
    <property type="protein sequence ID" value="KAJ6406993.1"/>
    <property type="molecule type" value="Genomic_DNA"/>
</dbReference>
<keyword evidence="2" id="KW-1185">Reference proteome</keyword>
<reference evidence="1 2" key="1">
    <citation type="journal article" date="2023" name="Int. J. Mol. Sci.">
        <title>De Novo Assembly and Annotation of 11 Diverse Shrub Willow (Salix) Genomes Reveals Novel Gene Organization in Sex-Linked Regions.</title>
        <authorList>
            <person name="Hyden B."/>
            <person name="Feng K."/>
            <person name="Yates T.B."/>
            <person name="Jawdy S."/>
            <person name="Cereghino C."/>
            <person name="Smart L.B."/>
            <person name="Muchero W."/>
        </authorList>
    </citation>
    <scope>NUCLEOTIDE SEQUENCE [LARGE SCALE GENOMIC DNA]</scope>
    <source>
        <tissue evidence="1">Shoot tip</tissue>
    </source>
</reference>
<organism evidence="1 2">
    <name type="scientific">Salix udensis</name>
    <dbReference type="NCBI Taxonomy" id="889485"/>
    <lineage>
        <taxon>Eukaryota</taxon>
        <taxon>Viridiplantae</taxon>
        <taxon>Streptophyta</taxon>
        <taxon>Embryophyta</taxon>
        <taxon>Tracheophyta</taxon>
        <taxon>Spermatophyta</taxon>
        <taxon>Magnoliopsida</taxon>
        <taxon>eudicotyledons</taxon>
        <taxon>Gunneridae</taxon>
        <taxon>Pentapetalae</taxon>
        <taxon>rosids</taxon>
        <taxon>fabids</taxon>
        <taxon>Malpighiales</taxon>
        <taxon>Salicaceae</taxon>
        <taxon>Saliceae</taxon>
        <taxon>Salix</taxon>
    </lineage>
</organism>
<evidence type="ECO:0000313" key="2">
    <source>
        <dbReference type="Proteomes" id="UP001162972"/>
    </source>
</evidence>
<dbReference type="AlphaFoldDB" id="A0AAD6NVU4"/>
<evidence type="ECO:0000313" key="1">
    <source>
        <dbReference type="EMBL" id="KAJ6406993.1"/>
    </source>
</evidence>